<dbReference type="EMBL" id="JBHSFI010000001">
    <property type="protein sequence ID" value="MFC4626709.1"/>
    <property type="molecule type" value="Genomic_DNA"/>
</dbReference>
<dbReference type="PROSITE" id="PS52050">
    <property type="entry name" value="WYL"/>
    <property type="match status" value="1"/>
</dbReference>
<sequence length="384" mass="40559">MSIDPPPSAQPAPSPAPPSAQPVGQPPGLNPAERLLNLVIALVNTNAAMTKQQVRTAVAGYADAPSDEAFERMFERDKDMLRALGIPVVTVGTGGHTDELGYRIDHDAYALPPIDLTPAELGVLSLAAQFWQDKTLQTDINRAMVKLRAAGAGDPSVDALAGLAPSVRAVGDAYGPLMEAIEARRAVTFSYRAAYNGAVLTRHVEPWRIAARDGGWYLMCFDRDRQAPRVFRMSRIESRVRITGPAGAYEIPDFETDVMLGKAQHGEVRAAVVAVRPERAGALRARAKPVPEGEREAYSERLPGPVGASAGDRAGDHAGWDVLEVPYRSLSGMASEAAGYGAALVVLEPEPVRNETLRRLTAAAALGTGTGSVASAGAQGASRG</sequence>
<feature type="region of interest" description="Disordered" evidence="1">
    <location>
        <begin position="1"/>
        <end position="29"/>
    </location>
</feature>
<evidence type="ECO:0000313" key="5">
    <source>
        <dbReference type="Proteomes" id="UP001596011"/>
    </source>
</evidence>
<organism evidence="4 5">
    <name type="scientific">Promicromonospora alba</name>
    <dbReference type="NCBI Taxonomy" id="1616110"/>
    <lineage>
        <taxon>Bacteria</taxon>
        <taxon>Bacillati</taxon>
        <taxon>Actinomycetota</taxon>
        <taxon>Actinomycetes</taxon>
        <taxon>Micrococcales</taxon>
        <taxon>Promicromonosporaceae</taxon>
        <taxon>Promicromonospora</taxon>
    </lineage>
</organism>
<evidence type="ECO:0000259" key="3">
    <source>
        <dbReference type="Pfam" id="PF25583"/>
    </source>
</evidence>
<dbReference type="InterPro" id="IPR057727">
    <property type="entry name" value="WCX_dom"/>
</dbReference>
<feature type="domain" description="WCX" evidence="3">
    <location>
        <begin position="270"/>
        <end position="364"/>
    </location>
</feature>
<feature type="domain" description="WYL" evidence="2">
    <location>
        <begin position="175"/>
        <end position="238"/>
    </location>
</feature>
<evidence type="ECO:0000259" key="2">
    <source>
        <dbReference type="Pfam" id="PF13280"/>
    </source>
</evidence>
<evidence type="ECO:0000313" key="4">
    <source>
        <dbReference type="EMBL" id="MFC4626709.1"/>
    </source>
</evidence>
<dbReference type="InterPro" id="IPR051534">
    <property type="entry name" value="CBASS_pafABC_assoc_protein"/>
</dbReference>
<reference evidence="5" key="1">
    <citation type="journal article" date="2019" name="Int. J. Syst. Evol. Microbiol.">
        <title>The Global Catalogue of Microorganisms (GCM) 10K type strain sequencing project: providing services to taxonomists for standard genome sequencing and annotation.</title>
        <authorList>
            <consortium name="The Broad Institute Genomics Platform"/>
            <consortium name="The Broad Institute Genome Sequencing Center for Infectious Disease"/>
            <person name="Wu L."/>
            <person name="Ma J."/>
        </authorList>
    </citation>
    <scope>NUCLEOTIDE SEQUENCE [LARGE SCALE GENOMIC DNA]</scope>
    <source>
        <strain evidence="5">CCUG 42722</strain>
    </source>
</reference>
<feature type="compositionally biased region" description="Basic and acidic residues" evidence="1">
    <location>
        <begin position="289"/>
        <end position="299"/>
    </location>
</feature>
<dbReference type="PANTHER" id="PTHR34580">
    <property type="match status" value="1"/>
</dbReference>
<evidence type="ECO:0000256" key="1">
    <source>
        <dbReference type="SAM" id="MobiDB-lite"/>
    </source>
</evidence>
<name>A0ABV9H9Y6_9MICO</name>
<dbReference type="InterPro" id="IPR026881">
    <property type="entry name" value="WYL_dom"/>
</dbReference>
<dbReference type="Pfam" id="PF25583">
    <property type="entry name" value="WCX"/>
    <property type="match status" value="1"/>
</dbReference>
<gene>
    <name evidence="4" type="ORF">ACFO6V_00600</name>
</gene>
<dbReference type="Proteomes" id="UP001596011">
    <property type="component" value="Unassembled WGS sequence"/>
</dbReference>
<protein>
    <submittedName>
        <fullName evidence="4">Helix-turn-helix transcriptional regulator</fullName>
    </submittedName>
</protein>
<feature type="region of interest" description="Disordered" evidence="1">
    <location>
        <begin position="284"/>
        <end position="313"/>
    </location>
</feature>
<accession>A0ABV9H9Y6</accession>
<comment type="caution">
    <text evidence="4">The sequence shown here is derived from an EMBL/GenBank/DDBJ whole genome shotgun (WGS) entry which is preliminary data.</text>
</comment>
<dbReference type="RefSeq" id="WP_377131089.1">
    <property type="nucleotide sequence ID" value="NZ_JBHSFI010000001.1"/>
</dbReference>
<dbReference type="PANTHER" id="PTHR34580:SF3">
    <property type="entry name" value="PROTEIN PAFB"/>
    <property type="match status" value="1"/>
</dbReference>
<dbReference type="Pfam" id="PF13280">
    <property type="entry name" value="WYL"/>
    <property type="match status" value="1"/>
</dbReference>
<keyword evidence="5" id="KW-1185">Reference proteome</keyword>
<proteinExistence type="predicted"/>